<evidence type="ECO:0000256" key="2">
    <source>
        <dbReference type="ARBA" id="ARBA00022692"/>
    </source>
</evidence>
<dbReference type="Pfam" id="PF05154">
    <property type="entry name" value="TM2"/>
    <property type="match status" value="1"/>
</dbReference>
<gene>
    <name evidence="7" type="ORF">PARHAE_02214</name>
</gene>
<feature type="domain" description="TM2" evidence="6">
    <location>
        <begin position="33"/>
        <end position="82"/>
    </location>
</feature>
<keyword evidence="3 5" id="KW-1133">Transmembrane helix</keyword>
<sequence>MGKGRLSPPSMERPLPETVQQQLLIEQRVANESRSQLVAYLLALLLWGLGVHRMYLGRWASGIIMLALSGIGALTAPILIGWIPLAFVWVWAVIDLFLIPGMIRDDQAVIRQRLMAGRF</sequence>
<evidence type="ECO:0000256" key="3">
    <source>
        <dbReference type="ARBA" id="ARBA00022989"/>
    </source>
</evidence>
<proteinExistence type="predicted"/>
<comment type="subcellular location">
    <subcellularLocation>
        <location evidence="1">Membrane</location>
        <topology evidence="1">Multi-pass membrane protein</topology>
    </subcellularLocation>
</comment>
<dbReference type="Proteomes" id="UP000270743">
    <property type="component" value="Unassembled WGS sequence"/>
</dbReference>
<accession>A0A447INC3</accession>
<dbReference type="GO" id="GO:0016020">
    <property type="term" value="C:membrane"/>
    <property type="evidence" value="ECO:0007669"/>
    <property type="project" value="UniProtKB-SubCell"/>
</dbReference>
<keyword evidence="4 5" id="KW-0472">Membrane</keyword>
<evidence type="ECO:0000259" key="6">
    <source>
        <dbReference type="Pfam" id="PF05154"/>
    </source>
</evidence>
<dbReference type="PANTHER" id="PTHR21016">
    <property type="entry name" value="BETA-AMYLOID BINDING PROTEIN-RELATED"/>
    <property type="match status" value="1"/>
</dbReference>
<dbReference type="AlphaFoldDB" id="A0A447INC3"/>
<reference evidence="7 8" key="1">
    <citation type="submission" date="2018-12" db="EMBL/GenBank/DDBJ databases">
        <authorList>
            <person name="Criscuolo A."/>
        </authorList>
    </citation>
    <scope>NUCLEOTIDE SEQUENCE [LARGE SCALE GENOMIC DNA]</scope>
    <source>
        <strain evidence="7">ACIP1116241</strain>
    </source>
</reference>
<evidence type="ECO:0000313" key="8">
    <source>
        <dbReference type="Proteomes" id="UP000270743"/>
    </source>
</evidence>
<feature type="transmembrane region" description="Helical" evidence="5">
    <location>
        <begin position="37"/>
        <end position="56"/>
    </location>
</feature>
<organism evidence="7 8">
    <name type="scientific">Paracoccus haematequi</name>
    <dbReference type="NCBI Taxonomy" id="2491866"/>
    <lineage>
        <taxon>Bacteria</taxon>
        <taxon>Pseudomonadati</taxon>
        <taxon>Pseudomonadota</taxon>
        <taxon>Alphaproteobacteria</taxon>
        <taxon>Rhodobacterales</taxon>
        <taxon>Paracoccaceae</taxon>
        <taxon>Paracoccus</taxon>
    </lineage>
</organism>
<name>A0A447INC3_9RHOB</name>
<dbReference type="EMBL" id="UZWE01000031">
    <property type="protein sequence ID" value="VDS09025.1"/>
    <property type="molecule type" value="Genomic_DNA"/>
</dbReference>
<evidence type="ECO:0000256" key="1">
    <source>
        <dbReference type="ARBA" id="ARBA00004141"/>
    </source>
</evidence>
<evidence type="ECO:0000313" key="7">
    <source>
        <dbReference type="EMBL" id="VDS09025.1"/>
    </source>
</evidence>
<dbReference type="InterPro" id="IPR007829">
    <property type="entry name" value="TM2"/>
</dbReference>
<evidence type="ECO:0000256" key="4">
    <source>
        <dbReference type="ARBA" id="ARBA00023136"/>
    </source>
</evidence>
<dbReference type="InterPro" id="IPR050932">
    <property type="entry name" value="TM2D1-3-like"/>
</dbReference>
<keyword evidence="8" id="KW-1185">Reference proteome</keyword>
<evidence type="ECO:0000256" key="5">
    <source>
        <dbReference type="SAM" id="Phobius"/>
    </source>
</evidence>
<keyword evidence="2 5" id="KW-0812">Transmembrane</keyword>
<protein>
    <submittedName>
        <fullName evidence="7">TM2 domain protein</fullName>
    </submittedName>
</protein>
<dbReference type="PANTHER" id="PTHR21016:SF25">
    <property type="entry name" value="TM2 DOMAIN-CONTAINING PROTEIN DDB_G0277895-RELATED"/>
    <property type="match status" value="1"/>
</dbReference>